<keyword evidence="2" id="KW-1185">Reference proteome</keyword>
<evidence type="ECO:0000313" key="1">
    <source>
        <dbReference type="EMBL" id="GAC42041.1"/>
    </source>
</evidence>
<sequence>MLVTRLPSNSRFKSGRLENKSLSEIDRNLLRRGGLFLMVQKSNDDGNDKRQ</sequence>
<dbReference type="Proteomes" id="UP000029453">
    <property type="component" value="Unassembled WGS sequence"/>
</dbReference>
<proteinExistence type="predicted"/>
<name>M9LNR4_PAEPP</name>
<organism evidence="1 2">
    <name type="scientific">Paenibacillus popilliae ATCC 14706</name>
    <dbReference type="NCBI Taxonomy" id="1212764"/>
    <lineage>
        <taxon>Bacteria</taxon>
        <taxon>Bacillati</taxon>
        <taxon>Bacillota</taxon>
        <taxon>Bacilli</taxon>
        <taxon>Bacillales</taxon>
        <taxon>Paenibacillaceae</taxon>
        <taxon>Paenibacillus</taxon>
    </lineage>
</organism>
<reference evidence="1 2" key="1">
    <citation type="submission" date="2012-10" db="EMBL/GenBank/DDBJ databases">
        <title>Draft Genome Sequence of Paenibacillus popilliae ATCC 14706T.</title>
        <authorList>
            <person name="Iiyama K."/>
            <person name="Mori K."/>
            <person name="Mon H."/>
            <person name="Chieda Y."/>
            <person name="Lee J.M."/>
            <person name="Kusakabe T."/>
            <person name="Tashiro K."/>
            <person name="Asano S."/>
            <person name="Yasunaga-Aoki C."/>
            <person name="Shimizu S."/>
        </authorList>
    </citation>
    <scope>NUCLEOTIDE SEQUENCE [LARGE SCALE GENOMIC DNA]</scope>
    <source>
        <strain evidence="1 2">ATCC 14706</strain>
    </source>
</reference>
<dbReference type="AlphaFoldDB" id="M9LNR4"/>
<evidence type="ECO:0000313" key="2">
    <source>
        <dbReference type="Proteomes" id="UP000029453"/>
    </source>
</evidence>
<comment type="caution">
    <text evidence="1">The sequence shown here is derived from an EMBL/GenBank/DDBJ whole genome shotgun (WGS) entry which is preliminary data.</text>
</comment>
<protein>
    <submittedName>
        <fullName evidence="1">Uncharacterized protein</fullName>
    </submittedName>
</protein>
<accession>M9LNR4</accession>
<dbReference type="EMBL" id="BALG01000065">
    <property type="protein sequence ID" value="GAC42041.1"/>
    <property type="molecule type" value="Genomic_DNA"/>
</dbReference>
<gene>
    <name evidence="1" type="ORF">PPOP_1398</name>
</gene>